<gene>
    <name evidence="1" type="ORF">AFUS01_LOCUS22319</name>
</gene>
<dbReference type="AlphaFoldDB" id="A0A8J2KXX9"/>
<keyword evidence="2" id="KW-1185">Reference proteome</keyword>
<dbReference type="EMBL" id="CAJVCH010258756">
    <property type="protein sequence ID" value="CAG7733901.1"/>
    <property type="molecule type" value="Genomic_DNA"/>
</dbReference>
<sequence length="81" mass="8939">MDIVELPDPPETTESFMVSASITLLESLPPSPLKLEAIQKPIPTTAKIATSPRIIFHFMSCNRVSRSITLSTFDFIMVTTS</sequence>
<organism evidence="1 2">
    <name type="scientific">Allacma fusca</name>
    <dbReference type="NCBI Taxonomy" id="39272"/>
    <lineage>
        <taxon>Eukaryota</taxon>
        <taxon>Metazoa</taxon>
        <taxon>Ecdysozoa</taxon>
        <taxon>Arthropoda</taxon>
        <taxon>Hexapoda</taxon>
        <taxon>Collembola</taxon>
        <taxon>Symphypleona</taxon>
        <taxon>Sminthuridae</taxon>
        <taxon>Allacma</taxon>
    </lineage>
</organism>
<accession>A0A8J2KXX9</accession>
<reference evidence="1" key="1">
    <citation type="submission" date="2021-06" db="EMBL/GenBank/DDBJ databases">
        <authorList>
            <person name="Hodson N. C."/>
            <person name="Mongue J. A."/>
            <person name="Jaron S. K."/>
        </authorList>
    </citation>
    <scope>NUCLEOTIDE SEQUENCE</scope>
</reference>
<proteinExistence type="predicted"/>
<comment type="caution">
    <text evidence="1">The sequence shown here is derived from an EMBL/GenBank/DDBJ whole genome shotgun (WGS) entry which is preliminary data.</text>
</comment>
<evidence type="ECO:0000313" key="1">
    <source>
        <dbReference type="EMBL" id="CAG7733901.1"/>
    </source>
</evidence>
<name>A0A8J2KXX9_9HEXA</name>
<dbReference type="Proteomes" id="UP000708208">
    <property type="component" value="Unassembled WGS sequence"/>
</dbReference>
<protein>
    <submittedName>
        <fullName evidence="1">Uncharacterized protein</fullName>
    </submittedName>
</protein>
<evidence type="ECO:0000313" key="2">
    <source>
        <dbReference type="Proteomes" id="UP000708208"/>
    </source>
</evidence>